<protein>
    <recommendedName>
        <fullName evidence="1">F-box domain-containing protein</fullName>
    </recommendedName>
</protein>
<dbReference type="EMBL" id="JARIHO010000025">
    <property type="protein sequence ID" value="KAJ7342637.1"/>
    <property type="molecule type" value="Genomic_DNA"/>
</dbReference>
<accession>A0AAD7EQ07</accession>
<feature type="domain" description="F-box" evidence="1">
    <location>
        <begin position="51"/>
        <end position="115"/>
    </location>
</feature>
<dbReference type="AlphaFoldDB" id="A0AAD7EQ07"/>
<dbReference type="Proteomes" id="UP001218218">
    <property type="component" value="Unassembled WGS sequence"/>
</dbReference>
<keyword evidence="3" id="KW-1185">Reference proteome</keyword>
<name>A0AAD7EQ07_9AGAR</name>
<sequence length="203" mass="23292">MASHYPSSNHTRLQVQSNQCLRDRLVQIDIQIVLLEEERRVVEKKLQSLTYPVLSLPFEVTSKIFVHCLPNALHPEPIFKSSRQELSTPLLLSQICQTWRSVASRTKNLWGRLHISLDEWSRDPTRASGRFVHWIERAGPSVSFVLHGSNCSFTPTSSAILLPIVAQSGRWRDLTLSLPYKDLITENFQSSIHQRLPLLETSR</sequence>
<dbReference type="Pfam" id="PF13013">
    <property type="entry name" value="F-box-like_2"/>
    <property type="match status" value="1"/>
</dbReference>
<gene>
    <name evidence="2" type="ORF">DFH08DRAFT_241754</name>
</gene>
<evidence type="ECO:0000313" key="3">
    <source>
        <dbReference type="Proteomes" id="UP001218218"/>
    </source>
</evidence>
<proteinExistence type="predicted"/>
<evidence type="ECO:0000259" key="1">
    <source>
        <dbReference type="Pfam" id="PF13013"/>
    </source>
</evidence>
<dbReference type="InterPro" id="IPR001810">
    <property type="entry name" value="F-box_dom"/>
</dbReference>
<evidence type="ECO:0000313" key="2">
    <source>
        <dbReference type="EMBL" id="KAJ7342637.1"/>
    </source>
</evidence>
<organism evidence="2 3">
    <name type="scientific">Mycena albidolilacea</name>
    <dbReference type="NCBI Taxonomy" id="1033008"/>
    <lineage>
        <taxon>Eukaryota</taxon>
        <taxon>Fungi</taxon>
        <taxon>Dikarya</taxon>
        <taxon>Basidiomycota</taxon>
        <taxon>Agaricomycotina</taxon>
        <taxon>Agaricomycetes</taxon>
        <taxon>Agaricomycetidae</taxon>
        <taxon>Agaricales</taxon>
        <taxon>Marasmiineae</taxon>
        <taxon>Mycenaceae</taxon>
        <taxon>Mycena</taxon>
    </lineage>
</organism>
<reference evidence="2" key="1">
    <citation type="submission" date="2023-03" db="EMBL/GenBank/DDBJ databases">
        <title>Massive genome expansion in bonnet fungi (Mycena s.s.) driven by repeated elements and novel gene families across ecological guilds.</title>
        <authorList>
            <consortium name="Lawrence Berkeley National Laboratory"/>
            <person name="Harder C.B."/>
            <person name="Miyauchi S."/>
            <person name="Viragh M."/>
            <person name="Kuo A."/>
            <person name="Thoen E."/>
            <person name="Andreopoulos B."/>
            <person name="Lu D."/>
            <person name="Skrede I."/>
            <person name="Drula E."/>
            <person name="Henrissat B."/>
            <person name="Morin E."/>
            <person name="Kohler A."/>
            <person name="Barry K."/>
            <person name="LaButti K."/>
            <person name="Morin E."/>
            <person name="Salamov A."/>
            <person name="Lipzen A."/>
            <person name="Mereny Z."/>
            <person name="Hegedus B."/>
            <person name="Baldrian P."/>
            <person name="Stursova M."/>
            <person name="Weitz H."/>
            <person name="Taylor A."/>
            <person name="Grigoriev I.V."/>
            <person name="Nagy L.G."/>
            <person name="Martin F."/>
            <person name="Kauserud H."/>
        </authorList>
    </citation>
    <scope>NUCLEOTIDE SEQUENCE</scope>
    <source>
        <strain evidence="2">CBHHK002</strain>
    </source>
</reference>
<comment type="caution">
    <text evidence="2">The sequence shown here is derived from an EMBL/GenBank/DDBJ whole genome shotgun (WGS) entry which is preliminary data.</text>
</comment>